<dbReference type="Pfam" id="PF00582">
    <property type="entry name" value="Usp"/>
    <property type="match status" value="2"/>
</dbReference>
<dbReference type="InterPro" id="IPR006015">
    <property type="entry name" value="Universal_stress_UspA"/>
</dbReference>
<reference evidence="3 4" key="1">
    <citation type="submission" date="2020-12" db="EMBL/GenBank/DDBJ databases">
        <authorList>
            <person name="Shan Y."/>
        </authorList>
    </citation>
    <scope>NUCLEOTIDE SEQUENCE [LARGE SCALE GENOMIC DNA]</scope>
    <source>
        <strain evidence="4">csc3.9</strain>
    </source>
</reference>
<protein>
    <submittedName>
        <fullName evidence="3">Universal stress protein</fullName>
    </submittedName>
</protein>
<dbReference type="InterPro" id="IPR006016">
    <property type="entry name" value="UspA"/>
</dbReference>
<evidence type="ECO:0000313" key="3">
    <source>
        <dbReference type="EMBL" id="QQD17481.1"/>
    </source>
</evidence>
<evidence type="ECO:0000256" key="1">
    <source>
        <dbReference type="ARBA" id="ARBA00008791"/>
    </source>
</evidence>
<dbReference type="CDD" id="cd00293">
    <property type="entry name" value="USP-like"/>
    <property type="match status" value="2"/>
</dbReference>
<dbReference type="AlphaFoldDB" id="A0A7T4UPB9"/>
<dbReference type="RefSeq" id="WP_198568982.1">
    <property type="nucleotide sequence ID" value="NZ_CP066167.1"/>
</dbReference>
<dbReference type="PANTHER" id="PTHR46268:SF15">
    <property type="entry name" value="UNIVERSAL STRESS PROTEIN HP_0031"/>
    <property type="match status" value="1"/>
</dbReference>
<feature type="domain" description="UspA" evidence="2">
    <location>
        <begin position="206"/>
        <end position="284"/>
    </location>
</feature>
<feature type="domain" description="UspA" evidence="2">
    <location>
        <begin position="9"/>
        <end position="158"/>
    </location>
</feature>
<dbReference type="KEGG" id="snan:I6N98_14095"/>
<dbReference type="PRINTS" id="PR01438">
    <property type="entry name" value="UNVRSLSTRESS"/>
</dbReference>
<proteinExistence type="inferred from homology"/>
<keyword evidence="4" id="KW-1185">Reference proteome</keyword>
<dbReference type="PANTHER" id="PTHR46268">
    <property type="entry name" value="STRESS RESPONSE PROTEIN NHAX"/>
    <property type="match status" value="1"/>
</dbReference>
<accession>A0A7T4UPB9</accession>
<organism evidence="3 4">
    <name type="scientific">Spongiibacter nanhainus</name>
    <dbReference type="NCBI Taxonomy" id="2794344"/>
    <lineage>
        <taxon>Bacteria</taxon>
        <taxon>Pseudomonadati</taxon>
        <taxon>Pseudomonadota</taxon>
        <taxon>Gammaproteobacteria</taxon>
        <taxon>Cellvibrionales</taxon>
        <taxon>Spongiibacteraceae</taxon>
        <taxon>Spongiibacter</taxon>
    </lineage>
</organism>
<evidence type="ECO:0000313" key="4">
    <source>
        <dbReference type="Proteomes" id="UP000596063"/>
    </source>
</evidence>
<dbReference type="EMBL" id="CP066167">
    <property type="protein sequence ID" value="QQD17481.1"/>
    <property type="molecule type" value="Genomic_DNA"/>
</dbReference>
<gene>
    <name evidence="3" type="ORF">I6N98_14095</name>
</gene>
<dbReference type="Proteomes" id="UP000596063">
    <property type="component" value="Chromosome"/>
</dbReference>
<comment type="similarity">
    <text evidence="1">Belongs to the universal stress protein A family.</text>
</comment>
<evidence type="ECO:0000259" key="2">
    <source>
        <dbReference type="Pfam" id="PF00582"/>
    </source>
</evidence>
<name>A0A7T4UPB9_9GAMM</name>
<sequence length="284" mass="31324">MTEHNNNYVLGCIDGGGLSTAVCDYAAWVAKAVGAPLKLLHNIEQRSRAEVDLSGSIGLGSQEELLEELTRVEQERSRLLMNKGKLMLEAARQRCEEDGVAELEAWQRHGSLQEALVELEDDIRVLVMGVRGEEHGEGELGAHLETVIRALHRPVLVVNGEFSVPEEIMLAYNGTEAAEKALEMVVASPLLRGLPCHLVYVGDEQRAQEALDEATRTLKVAGVEHRAVHLQGKIDEALCQYQAEHNIGLTVMGAYSHHRLRSMLLGSFTARMLTATQRPLLLLR</sequence>
<dbReference type="Gene3D" id="3.40.50.12370">
    <property type="match status" value="1"/>
</dbReference>
<dbReference type="SUPFAM" id="SSF52402">
    <property type="entry name" value="Adenine nucleotide alpha hydrolases-like"/>
    <property type="match status" value="2"/>
</dbReference>